<name>A0ABD0KI74_9CAEN</name>
<dbReference type="Gene3D" id="1.10.8.10">
    <property type="entry name" value="DNA helicase RuvA subunit, C-terminal domain"/>
    <property type="match status" value="1"/>
</dbReference>
<dbReference type="Pfam" id="PF14555">
    <property type="entry name" value="UBA_4"/>
    <property type="match status" value="1"/>
</dbReference>
<evidence type="ECO:0000313" key="1">
    <source>
        <dbReference type="EMBL" id="KAK7486870.1"/>
    </source>
</evidence>
<evidence type="ECO:0008006" key="3">
    <source>
        <dbReference type="Google" id="ProtNLM"/>
    </source>
</evidence>
<sequence length="93" mass="11373">MRHRKFRQVRENTTMHKLKSSQRDKVRQFIAFTQTGEKTAINCLSIHDWKLDVAVDNYYQNPDRYNSEPRMTVDRRKLEALWQRYKGKWNLLS</sequence>
<dbReference type="AlphaFoldDB" id="A0ABD0KI74"/>
<reference evidence="1 2" key="1">
    <citation type="journal article" date="2023" name="Sci. Data">
        <title>Genome assembly of the Korean intertidal mud-creeper Batillaria attramentaria.</title>
        <authorList>
            <person name="Patra A.K."/>
            <person name="Ho P.T."/>
            <person name="Jun S."/>
            <person name="Lee S.J."/>
            <person name="Kim Y."/>
            <person name="Won Y.J."/>
        </authorList>
    </citation>
    <scope>NUCLEOTIDE SEQUENCE [LARGE SCALE GENOMIC DNA]</scope>
    <source>
        <strain evidence="1">Wonlab-2016</strain>
    </source>
</reference>
<protein>
    <recommendedName>
        <fullName evidence="3">Defective in cullin neddylation protein</fullName>
    </recommendedName>
</protein>
<evidence type="ECO:0000313" key="2">
    <source>
        <dbReference type="Proteomes" id="UP001519460"/>
    </source>
</evidence>
<dbReference type="Proteomes" id="UP001519460">
    <property type="component" value="Unassembled WGS sequence"/>
</dbReference>
<dbReference type="SUPFAM" id="SSF46934">
    <property type="entry name" value="UBA-like"/>
    <property type="match status" value="1"/>
</dbReference>
<proteinExistence type="predicted"/>
<dbReference type="InterPro" id="IPR009060">
    <property type="entry name" value="UBA-like_sf"/>
</dbReference>
<accession>A0ABD0KI74</accession>
<dbReference type="FunFam" id="1.10.8.10:FF:000021">
    <property type="entry name" value="DCN1-like protein"/>
    <property type="match status" value="1"/>
</dbReference>
<organism evidence="1 2">
    <name type="scientific">Batillaria attramentaria</name>
    <dbReference type="NCBI Taxonomy" id="370345"/>
    <lineage>
        <taxon>Eukaryota</taxon>
        <taxon>Metazoa</taxon>
        <taxon>Spiralia</taxon>
        <taxon>Lophotrochozoa</taxon>
        <taxon>Mollusca</taxon>
        <taxon>Gastropoda</taxon>
        <taxon>Caenogastropoda</taxon>
        <taxon>Sorbeoconcha</taxon>
        <taxon>Cerithioidea</taxon>
        <taxon>Batillariidae</taxon>
        <taxon>Batillaria</taxon>
    </lineage>
</organism>
<comment type="caution">
    <text evidence="1">The sequence shown here is derived from an EMBL/GenBank/DDBJ whole genome shotgun (WGS) entry which is preliminary data.</text>
</comment>
<gene>
    <name evidence="1" type="ORF">BaRGS_00021841</name>
</gene>
<keyword evidence="2" id="KW-1185">Reference proteome</keyword>
<dbReference type="EMBL" id="JACVVK020000172">
    <property type="protein sequence ID" value="KAK7486870.1"/>
    <property type="molecule type" value="Genomic_DNA"/>
</dbReference>